<gene>
    <name evidence="3" type="ORF">E3Q17_02168</name>
</gene>
<dbReference type="EMBL" id="SPRH01000022">
    <property type="protein sequence ID" value="TIC00527.1"/>
    <property type="molecule type" value="Genomic_DNA"/>
</dbReference>
<dbReference type="SFLD" id="SFLDS00003">
    <property type="entry name" value="Haloacid_Dehalogenase"/>
    <property type="match status" value="1"/>
</dbReference>
<dbReference type="Gene3D" id="1.10.150.240">
    <property type="entry name" value="Putative phosphatase, domain 2"/>
    <property type="match status" value="1"/>
</dbReference>
<organism evidence="3 4">
    <name type="scientific">Wallemia mellicola</name>
    <dbReference type="NCBI Taxonomy" id="1708541"/>
    <lineage>
        <taxon>Eukaryota</taxon>
        <taxon>Fungi</taxon>
        <taxon>Dikarya</taxon>
        <taxon>Basidiomycota</taxon>
        <taxon>Wallemiomycotina</taxon>
        <taxon>Wallemiomycetes</taxon>
        <taxon>Wallemiales</taxon>
        <taxon>Wallemiaceae</taxon>
        <taxon>Wallemia</taxon>
    </lineage>
</organism>
<evidence type="ECO:0000256" key="2">
    <source>
        <dbReference type="ARBA" id="ARBA00022801"/>
    </source>
</evidence>
<proteinExistence type="inferred from homology"/>
<dbReference type="NCBIfam" id="TIGR01428">
    <property type="entry name" value="HAD_type_II"/>
    <property type="match status" value="1"/>
</dbReference>
<dbReference type="PANTHER" id="PTHR43316:SF3">
    <property type="entry name" value="HALOACID DEHALOGENASE, TYPE II (AFU_ORTHOLOGUE AFUA_2G07750)-RELATED"/>
    <property type="match status" value="1"/>
</dbReference>
<dbReference type="SUPFAM" id="SSF56784">
    <property type="entry name" value="HAD-like"/>
    <property type="match status" value="1"/>
</dbReference>
<dbReference type="InterPro" id="IPR023198">
    <property type="entry name" value="PGP-like_dom2"/>
</dbReference>
<dbReference type="SFLD" id="SFLDG01129">
    <property type="entry name" value="C1.5:_HAD__Beta-PGM__Phosphata"/>
    <property type="match status" value="1"/>
</dbReference>
<sequence length="260" mass="29769">MSHNKLPGVKVLIFDTFGTTVNWRYTVLRELKRKASEHAQREVLMKVDWSGFLEDWRNKYKEGTKRHSEYVAESLETFVDVDRIHREALDNLTEKYAISCLYTTAELDELNRVWHRLEAWPDSSHGLKQLRERGYKIGTLSGATTHALHSMSAYADLPWDFAYGSDIPLTYKPNPVAYRECAKRIGVKPEECAMVAAHTGDCQAAMRTGMRSVYVERLWEDEPVNSASFDIYVNGVTEIDDIEPSSRQIGFVELANVLSN</sequence>
<reference evidence="3 4" key="1">
    <citation type="submission" date="2019-03" db="EMBL/GenBank/DDBJ databases">
        <title>Sequencing 25 genomes of Wallemia mellicola.</title>
        <authorList>
            <person name="Gostincar C."/>
        </authorList>
    </citation>
    <scope>NUCLEOTIDE SEQUENCE [LARGE SCALE GENOMIC DNA]</scope>
    <source>
        <strain evidence="3 4">EXF-1262</strain>
    </source>
</reference>
<dbReference type="Gene3D" id="3.40.50.1000">
    <property type="entry name" value="HAD superfamily/HAD-like"/>
    <property type="match status" value="1"/>
</dbReference>
<keyword evidence="2" id="KW-0378">Hydrolase</keyword>
<accession>A0A4T0NVV3</accession>
<dbReference type="InterPro" id="IPR051540">
    <property type="entry name" value="S-2-haloacid_dehalogenase"/>
</dbReference>
<dbReference type="GO" id="GO:0016791">
    <property type="term" value="F:phosphatase activity"/>
    <property type="evidence" value="ECO:0007669"/>
    <property type="project" value="UniProtKB-ARBA"/>
</dbReference>
<comment type="similarity">
    <text evidence="1">Belongs to the HAD-like hydrolase superfamily. S-2-haloalkanoic acid dehalogenase family.</text>
</comment>
<evidence type="ECO:0000313" key="4">
    <source>
        <dbReference type="Proteomes" id="UP000307169"/>
    </source>
</evidence>
<dbReference type="Proteomes" id="UP000307169">
    <property type="component" value="Unassembled WGS sequence"/>
</dbReference>
<name>A0A4T0NVV3_9BASI</name>
<dbReference type="AlphaFoldDB" id="A0A4T0NVV3"/>
<dbReference type="PANTHER" id="PTHR43316">
    <property type="entry name" value="HYDROLASE, HALOACID DELAHOGENASE-RELATED"/>
    <property type="match status" value="1"/>
</dbReference>
<dbReference type="PRINTS" id="PR00413">
    <property type="entry name" value="HADHALOGNASE"/>
</dbReference>
<evidence type="ECO:0000313" key="3">
    <source>
        <dbReference type="EMBL" id="TIC00527.1"/>
    </source>
</evidence>
<dbReference type="Pfam" id="PF00702">
    <property type="entry name" value="Hydrolase"/>
    <property type="match status" value="1"/>
</dbReference>
<dbReference type="NCBIfam" id="TIGR01493">
    <property type="entry name" value="HAD-SF-IA-v2"/>
    <property type="match status" value="1"/>
</dbReference>
<dbReference type="InterPro" id="IPR036412">
    <property type="entry name" value="HAD-like_sf"/>
</dbReference>
<protein>
    <submittedName>
        <fullName evidence="3">HAD-like protein</fullName>
    </submittedName>
</protein>
<comment type="caution">
    <text evidence="3">The sequence shown here is derived from an EMBL/GenBank/DDBJ whole genome shotgun (WGS) entry which is preliminary data.</text>
</comment>
<dbReference type="InterPro" id="IPR006328">
    <property type="entry name" value="2-HAD"/>
</dbReference>
<dbReference type="GO" id="GO:0019120">
    <property type="term" value="F:hydrolase activity, acting on acid halide bonds, in C-halide compounds"/>
    <property type="evidence" value="ECO:0007669"/>
    <property type="project" value="InterPro"/>
</dbReference>
<evidence type="ECO:0000256" key="1">
    <source>
        <dbReference type="ARBA" id="ARBA00008106"/>
    </source>
</evidence>
<dbReference type="InterPro" id="IPR006439">
    <property type="entry name" value="HAD-SF_hydro_IA"/>
</dbReference>
<dbReference type="InterPro" id="IPR023214">
    <property type="entry name" value="HAD_sf"/>
</dbReference>